<proteinExistence type="predicted"/>
<sequence>MFNVKNSGKYYCISVGELVWLPGSACLFLLSVIPK</sequence>
<evidence type="ECO:0000313" key="2">
    <source>
        <dbReference type="EMBL" id="JAH09039.1"/>
    </source>
</evidence>
<protein>
    <submittedName>
        <fullName evidence="2">Uncharacterized protein</fullName>
    </submittedName>
</protein>
<reference evidence="2" key="2">
    <citation type="journal article" date="2015" name="Fish Shellfish Immunol.">
        <title>Early steps in the European eel (Anguilla anguilla)-Vibrio vulnificus interaction in the gills: Role of the RtxA13 toxin.</title>
        <authorList>
            <person name="Callol A."/>
            <person name="Pajuelo D."/>
            <person name="Ebbesson L."/>
            <person name="Teles M."/>
            <person name="MacKenzie S."/>
            <person name="Amaro C."/>
        </authorList>
    </citation>
    <scope>NUCLEOTIDE SEQUENCE</scope>
</reference>
<dbReference type="EMBL" id="GBXM01099538">
    <property type="protein sequence ID" value="JAH09039.1"/>
    <property type="molecule type" value="Transcribed_RNA"/>
</dbReference>
<dbReference type="AlphaFoldDB" id="A0A0E9PX17"/>
<organism evidence="2">
    <name type="scientific">Anguilla anguilla</name>
    <name type="common">European freshwater eel</name>
    <name type="synonym">Muraena anguilla</name>
    <dbReference type="NCBI Taxonomy" id="7936"/>
    <lineage>
        <taxon>Eukaryota</taxon>
        <taxon>Metazoa</taxon>
        <taxon>Chordata</taxon>
        <taxon>Craniata</taxon>
        <taxon>Vertebrata</taxon>
        <taxon>Euteleostomi</taxon>
        <taxon>Actinopterygii</taxon>
        <taxon>Neopterygii</taxon>
        <taxon>Teleostei</taxon>
        <taxon>Anguilliformes</taxon>
        <taxon>Anguillidae</taxon>
        <taxon>Anguilla</taxon>
    </lineage>
</organism>
<feature type="transmembrane region" description="Helical" evidence="1">
    <location>
        <begin position="12"/>
        <end position="33"/>
    </location>
</feature>
<keyword evidence="1" id="KW-0472">Membrane</keyword>
<reference evidence="2" key="1">
    <citation type="submission" date="2014-11" db="EMBL/GenBank/DDBJ databases">
        <authorList>
            <person name="Amaro Gonzalez C."/>
        </authorList>
    </citation>
    <scope>NUCLEOTIDE SEQUENCE</scope>
</reference>
<name>A0A0E9PX17_ANGAN</name>
<keyword evidence="1" id="KW-0812">Transmembrane</keyword>
<accession>A0A0E9PX17</accession>
<evidence type="ECO:0000256" key="1">
    <source>
        <dbReference type="SAM" id="Phobius"/>
    </source>
</evidence>
<keyword evidence="1" id="KW-1133">Transmembrane helix</keyword>